<comment type="caution">
    <text evidence="2">The sequence shown here is derived from an EMBL/GenBank/DDBJ whole genome shotgun (WGS) entry which is preliminary data.</text>
</comment>
<evidence type="ECO:0000256" key="1">
    <source>
        <dbReference type="SAM" id="Coils"/>
    </source>
</evidence>
<organism evidence="2">
    <name type="scientific">Archaeoglobus fulgidus</name>
    <dbReference type="NCBI Taxonomy" id="2234"/>
    <lineage>
        <taxon>Archaea</taxon>
        <taxon>Methanobacteriati</taxon>
        <taxon>Methanobacteriota</taxon>
        <taxon>Archaeoglobi</taxon>
        <taxon>Archaeoglobales</taxon>
        <taxon>Archaeoglobaceae</taxon>
        <taxon>Archaeoglobus</taxon>
    </lineage>
</organism>
<feature type="coiled-coil region" evidence="1">
    <location>
        <begin position="171"/>
        <end position="202"/>
    </location>
</feature>
<accession>A0A7J2TIL8</accession>
<keyword evidence="1" id="KW-0175">Coiled coil</keyword>
<sequence>MRARREVARRVFAKEFNESRYKIGGNAEKEPIYVLTPLGLKCNRLFIIGTLIEKEETRPESEVIRIRIADPTGSFLGFVGKFDPEAKISLMDMKIPSTIAVTAKAKLLERGGKVIPFIRPESINPSDFDTRDYWILETAKATIKRIEMMKGDSEIARLAREKYNPNLEEYREMVISALMRLKEEVKITEEEEEESIEESIEEEILDLNDLF</sequence>
<protein>
    <submittedName>
        <fullName evidence="2">Uncharacterized protein</fullName>
    </submittedName>
</protein>
<evidence type="ECO:0000313" key="2">
    <source>
        <dbReference type="EMBL" id="HEH35208.1"/>
    </source>
</evidence>
<name>A0A7J2TIL8_ARCFL</name>
<proteinExistence type="predicted"/>
<dbReference type="EMBL" id="DSLA01000056">
    <property type="protein sequence ID" value="HEH35208.1"/>
    <property type="molecule type" value="Genomic_DNA"/>
</dbReference>
<gene>
    <name evidence="2" type="ORF">ENP88_03455</name>
</gene>
<dbReference type="AlphaFoldDB" id="A0A7J2TIL8"/>
<reference evidence="2" key="1">
    <citation type="journal article" date="2020" name="mSystems">
        <title>Genome- and Community-Level Interaction Insights into Carbon Utilization and Element Cycling Functions of Hydrothermarchaeota in Hydrothermal Sediment.</title>
        <authorList>
            <person name="Zhou Z."/>
            <person name="Liu Y."/>
            <person name="Xu W."/>
            <person name="Pan J."/>
            <person name="Luo Z.H."/>
            <person name="Li M."/>
        </authorList>
    </citation>
    <scope>NUCLEOTIDE SEQUENCE [LARGE SCALE GENOMIC DNA]</scope>
    <source>
        <strain evidence="2">SpSt-26</strain>
    </source>
</reference>